<evidence type="ECO:0000313" key="6">
    <source>
        <dbReference type="EMBL" id="ADH65162.1"/>
    </source>
</evidence>
<evidence type="ECO:0008006" key="8">
    <source>
        <dbReference type="Google" id="ProtNLM"/>
    </source>
</evidence>
<keyword evidence="7" id="KW-1185">Reference proteome</keyword>
<dbReference type="SUPFAM" id="SSF52540">
    <property type="entry name" value="P-loop containing nucleoside triphosphate hydrolases"/>
    <property type="match status" value="2"/>
</dbReference>
<dbReference type="RefSeq" id="WP_013159679.1">
    <property type="nucleotide sequence ID" value="NC_014213.1"/>
</dbReference>
<dbReference type="InterPro" id="IPR001650">
    <property type="entry name" value="Helicase_C-like"/>
</dbReference>
<evidence type="ECO:0000313" key="7">
    <source>
        <dbReference type="Proteomes" id="UP000001916"/>
    </source>
</evidence>
<feature type="domain" description="Helicase C-terminal" evidence="5">
    <location>
        <begin position="934"/>
        <end position="1108"/>
    </location>
</feature>
<dbReference type="InterPro" id="IPR011545">
    <property type="entry name" value="DEAD/DEAH_box_helicase_dom"/>
</dbReference>
<evidence type="ECO:0000256" key="3">
    <source>
        <dbReference type="SAM" id="Coils"/>
    </source>
</evidence>
<gene>
    <name evidence="6" type="ORF">Mesil_3350</name>
</gene>
<dbReference type="Pfam" id="PF00271">
    <property type="entry name" value="Helicase_C"/>
    <property type="match status" value="1"/>
</dbReference>
<reference evidence="6 7" key="1">
    <citation type="journal article" date="2010" name="Stand. Genomic Sci.">
        <title>Complete genome sequence of Meiothermus silvanus type strain (VI-R2).</title>
        <authorList>
            <person name="Sikorski J."/>
            <person name="Tindall B.J."/>
            <person name="Lowry S."/>
            <person name="Lucas S."/>
            <person name="Nolan M."/>
            <person name="Copeland A."/>
            <person name="Glavina Del Rio T."/>
            <person name="Tice H."/>
            <person name="Cheng J.F."/>
            <person name="Han C."/>
            <person name="Pitluck S."/>
            <person name="Liolios K."/>
            <person name="Ivanova N."/>
            <person name="Mavromatis K."/>
            <person name="Mikhailova N."/>
            <person name="Pati A."/>
            <person name="Goodwin L."/>
            <person name="Chen A."/>
            <person name="Palaniappan K."/>
            <person name="Land M."/>
            <person name="Hauser L."/>
            <person name="Chang Y.J."/>
            <person name="Jeffries C.D."/>
            <person name="Rohde M."/>
            <person name="Goker M."/>
            <person name="Woyke T."/>
            <person name="Bristow J."/>
            <person name="Eisen J.A."/>
            <person name="Markowitz V."/>
            <person name="Hugenholtz P."/>
            <person name="Kyrpides N.C."/>
            <person name="Klenk H.P."/>
            <person name="Lapidus A."/>
        </authorList>
    </citation>
    <scope>NUCLEOTIDE SEQUENCE [LARGE SCALE GENOMIC DNA]</scope>
    <source>
        <strain evidence="7">ATCC 700542 / DSM 9946 / VI-R2</strain>
        <plasmid evidence="7">Plasmid pMESIL01</plasmid>
    </source>
</reference>
<dbReference type="SMART" id="SM00490">
    <property type="entry name" value="HELICc"/>
    <property type="match status" value="1"/>
</dbReference>
<feature type="domain" description="Helicase ATP-binding" evidence="4">
    <location>
        <begin position="195"/>
        <end position="401"/>
    </location>
</feature>
<dbReference type="PROSITE" id="PS51194">
    <property type="entry name" value="HELICASE_CTER"/>
    <property type="match status" value="1"/>
</dbReference>
<dbReference type="eggNOG" id="COG1205">
    <property type="taxonomic scope" value="Bacteria"/>
</dbReference>
<keyword evidence="1" id="KW-0547">Nucleotide-binding</keyword>
<evidence type="ECO:0000256" key="1">
    <source>
        <dbReference type="ARBA" id="ARBA00022741"/>
    </source>
</evidence>
<dbReference type="OrthoDB" id="9774462at2"/>
<dbReference type="HOGENOM" id="CLU_001338_1_1_0"/>
<dbReference type="PANTHER" id="PTHR47957:SF3">
    <property type="entry name" value="ATP-DEPENDENT HELICASE HRQ1"/>
    <property type="match status" value="1"/>
</dbReference>
<dbReference type="Pfam" id="PF00270">
    <property type="entry name" value="DEAD"/>
    <property type="match status" value="1"/>
</dbReference>
<keyword evidence="2" id="KW-0067">ATP-binding</keyword>
<dbReference type="InterPro" id="IPR014001">
    <property type="entry name" value="Helicase_ATP-bd"/>
</dbReference>
<evidence type="ECO:0000259" key="4">
    <source>
        <dbReference type="PROSITE" id="PS51192"/>
    </source>
</evidence>
<dbReference type="GO" id="GO:0036297">
    <property type="term" value="P:interstrand cross-link repair"/>
    <property type="evidence" value="ECO:0007669"/>
    <property type="project" value="TreeGrafter"/>
</dbReference>
<keyword evidence="3" id="KW-0175">Coiled coil</keyword>
<dbReference type="Gene3D" id="3.40.50.300">
    <property type="entry name" value="P-loop containing nucleotide triphosphate hydrolases"/>
    <property type="match status" value="2"/>
</dbReference>
<organism evidence="6 7">
    <name type="scientific">Allomeiothermus silvanus (strain ATCC 700542 / DSM 9946 / NBRC 106475 / NCIMB 13440 / VI-R2)</name>
    <name type="common">Thermus silvanus</name>
    <dbReference type="NCBI Taxonomy" id="526227"/>
    <lineage>
        <taxon>Bacteria</taxon>
        <taxon>Thermotogati</taxon>
        <taxon>Deinococcota</taxon>
        <taxon>Deinococci</taxon>
        <taxon>Thermales</taxon>
        <taxon>Thermaceae</taxon>
        <taxon>Allomeiothermus</taxon>
    </lineage>
</organism>
<dbReference type="InterPro" id="IPR027417">
    <property type="entry name" value="P-loop_NTPase"/>
</dbReference>
<dbReference type="GO" id="GO:0005524">
    <property type="term" value="F:ATP binding"/>
    <property type="evidence" value="ECO:0007669"/>
    <property type="project" value="UniProtKB-KW"/>
</dbReference>
<dbReference type="Proteomes" id="UP000001916">
    <property type="component" value="Plasmid pMESIL01"/>
</dbReference>
<proteinExistence type="predicted"/>
<dbReference type="PANTHER" id="PTHR47957">
    <property type="entry name" value="ATP-DEPENDENT HELICASE HRQ1"/>
    <property type="match status" value="1"/>
</dbReference>
<evidence type="ECO:0000256" key="2">
    <source>
        <dbReference type="ARBA" id="ARBA00022840"/>
    </source>
</evidence>
<dbReference type="GO" id="GO:0006289">
    <property type="term" value="P:nucleotide-excision repair"/>
    <property type="evidence" value="ECO:0007669"/>
    <property type="project" value="TreeGrafter"/>
</dbReference>
<sequence length="1838" mass="207891">MPVCLKEVPRWLEPQVWFAQVFPRVVGGESLDWSETEADLKTLETLLGPLKALSLTPEDLMERLGFPTMSAALRHTVAALMGLEPPALTGGPAIRDPFGQLHNIQENFRGYAESFIVPRNARIAEYLQKGIEEADLLWREPFIAQKRRYRQGKSVDELIREGLFPREIRPLLRRNPEDFQDPTPFHPYVHQEEALRAALAGESFVVATGTGSGKSLAFGMPILAYALKERRPGIKAVIVYPMNALANSQYRDFALRLHGSGLRIALYNGETPFTQEEGQALRERIALERPVSDAEVMSRQEIRAHPPDILMTNYVQLELLLTRGEDRYLFPREHRGLLRYLVLDEVHTYAGLRGADVALLIRRLRQHTGTTQSLQVIGTSATVDRGEEAIRRFAENLFGASVARVTGETLEDPPPLNLSQLPEDLQEAVAGRPGGEERVRRVVIFLEQALSQPKTLSELAQGLVEAEGVPQDQARDEVALALRVGAATGYLVPRIHAFYAQAPDLTATLDMQSLSLKGERFLDGKPAYPLVFCRNCGQEYLVARLDKAFLPGPSLLSPFDAQVRYLRPGFWDMEKEPLPEDWLENGRVKPAKQALLPSNLRLDPFTGQRDEGKGVPVAAVPYPFSFCPTCQVAHTRRGGEIRKLAAFGLVGRSTATDILTLSTLANLPNQERKMIVFTDNRQDAEFQAGHFQDLFRKVLFRQTTLEILREGPIHLSVLGDRVFEAWKTSDPREELSELYDIGAPEGQAFRRLLSLAAILEAARNTQPNLKNLEAAGLAHYTYRHLDKVGEDPRVWEGLEFAPEARRDYLQGLLDLMRRRGAIAHEFFNPWRFRFEIEEKLAAYPQEIFVEAVGSAVVLETRVPQTPRSGHTFRLVGERRPSLFESWTMGALDLAREGAQALLKRVVQALKEHRVLQTASLPAWGKGEVAGLVLNPNAILIKKTEGRYLICPRSTYTGFLYHLYRSPEYPTQLLEEREVHPFYQALYRVRVFPVPLEARAHSGQVPGEERRKLEERFRDPKDPLSALVATPTLEMGIDIGALSSVFLRNIPPSPASYAQRSGRAGRKGQPALIQAFSGAFGHDQYFYRYPEKMVRGSIQAPRFLLDNPRLIRAHIRALVLEVLAQKAGFSLPAKVGQAVDYEDQAQFYPLRAVFRQGLAEELRACQTDIEAAVQEAFNQEIKRYPWLSPATISQTVRGFLEELDQEMVPWREEYHDAQARYGEYATRLKHMPPKHHQREEIQKEVQKADEQRTHLIDLDLRGYLGSRGFLPNYAFARAGTWAEILTPKEVRRIERPPFTALTELAPGNTLYYGSRRYSLERAGFLPKESSLEKGKRCTCGHIETQGLRCRACGRDLSQEVTEVRLIPPPVVLGLPKRRISSEEEERSRLGYEVEWDWRPKDPQTLQADSLRLFYEHNAEVVALNKGPRSWFLDEEEDNPLRGGFVLCKRCRRFLLTEKELEEHPWQDSKEGRCTMGGTASDLLPNLLIQARAESDVLALEIPRPLDLDGPAVDAFYKSVLSAFRKAALITLELADDELIGFLQPTPEPRLPYRVVLVEGQEGGLGALAALANWPGAEETHPFHELVEVALRLMHAEEEGCEKACYDCLMDYSNQWDHPLLDRTLVLPFFHKLKGLEFKPAEKDPTHLDGLLAQCESDLERRWLLEAHRRGVPLPQRAQYTFPLRETFTRFDFYYDQGLGIYVDGPPHQEDERRQKDRQLRTQLTLLGMPFVVFQEGEAWDEPFRELAGLLTRKDTSPDLWAEALALVDPAYRPLLEGLKAMGLTPPTEVGEDLVAEGRIVGQSIARWGEKRLVPEGLEALGYPVKPDAPLEAVAAYLKA</sequence>
<keyword evidence="6" id="KW-0614">Plasmid</keyword>
<dbReference type="GO" id="GO:0003676">
    <property type="term" value="F:nucleic acid binding"/>
    <property type="evidence" value="ECO:0007669"/>
    <property type="project" value="InterPro"/>
</dbReference>
<dbReference type="PROSITE" id="PS51192">
    <property type="entry name" value="HELICASE_ATP_BIND_1"/>
    <property type="match status" value="1"/>
</dbReference>
<feature type="coiled-coil region" evidence="3">
    <location>
        <begin position="1199"/>
        <end position="1257"/>
    </location>
</feature>
<dbReference type="SMART" id="SM00487">
    <property type="entry name" value="DEXDc"/>
    <property type="match status" value="1"/>
</dbReference>
<dbReference type="GO" id="GO:0043138">
    <property type="term" value="F:3'-5' DNA helicase activity"/>
    <property type="evidence" value="ECO:0007669"/>
    <property type="project" value="TreeGrafter"/>
</dbReference>
<dbReference type="eggNOG" id="COG1201">
    <property type="taxonomic scope" value="Bacteria"/>
</dbReference>
<name>D7BJ06_ALLS1</name>
<dbReference type="EMBL" id="CP002043">
    <property type="protein sequence ID" value="ADH65162.1"/>
    <property type="molecule type" value="Genomic_DNA"/>
</dbReference>
<evidence type="ECO:0000259" key="5">
    <source>
        <dbReference type="PROSITE" id="PS51194"/>
    </source>
</evidence>
<geneLocation type="plasmid" evidence="6 7">
    <name>pMESIL01</name>
</geneLocation>
<dbReference type="KEGG" id="msv:Mesil_3350"/>
<protein>
    <recommendedName>
        <fullName evidence="8">DEAD/DEAH box helicase domain protein</fullName>
    </recommendedName>
</protein>
<accession>D7BJ06</accession>